<feature type="region of interest" description="Disordered" evidence="1">
    <location>
        <begin position="1"/>
        <end position="84"/>
    </location>
</feature>
<evidence type="ECO:0008006" key="5">
    <source>
        <dbReference type="Google" id="ProtNLM"/>
    </source>
</evidence>
<dbReference type="AlphaFoldDB" id="A0A8H3TYD0"/>
<protein>
    <recommendedName>
        <fullName evidence="5">Transmembrane protein</fullName>
    </recommendedName>
</protein>
<keyword evidence="2" id="KW-0472">Membrane</keyword>
<keyword evidence="4" id="KW-1185">Reference proteome</keyword>
<name>A0A8H3TYD0_9TREE</name>
<organism evidence="3 4">
    <name type="scientific">Naganishia liquefaciens</name>
    <dbReference type="NCBI Taxonomy" id="104408"/>
    <lineage>
        <taxon>Eukaryota</taxon>
        <taxon>Fungi</taxon>
        <taxon>Dikarya</taxon>
        <taxon>Basidiomycota</taxon>
        <taxon>Agaricomycotina</taxon>
        <taxon>Tremellomycetes</taxon>
        <taxon>Filobasidiales</taxon>
        <taxon>Filobasidiaceae</taxon>
        <taxon>Naganishia</taxon>
    </lineage>
</organism>
<evidence type="ECO:0000313" key="3">
    <source>
        <dbReference type="EMBL" id="GHJ88444.1"/>
    </source>
</evidence>
<feature type="compositionally biased region" description="Polar residues" evidence="1">
    <location>
        <begin position="52"/>
        <end position="74"/>
    </location>
</feature>
<feature type="compositionally biased region" description="Polar residues" evidence="1">
    <location>
        <begin position="182"/>
        <end position="193"/>
    </location>
</feature>
<feature type="region of interest" description="Disordered" evidence="1">
    <location>
        <begin position="121"/>
        <end position="193"/>
    </location>
</feature>
<gene>
    <name evidence="3" type="ORF">NliqN6_4846</name>
</gene>
<proteinExistence type="predicted"/>
<keyword evidence="2" id="KW-1133">Transmembrane helix</keyword>
<evidence type="ECO:0000313" key="4">
    <source>
        <dbReference type="Proteomes" id="UP000620104"/>
    </source>
</evidence>
<evidence type="ECO:0000256" key="2">
    <source>
        <dbReference type="SAM" id="Phobius"/>
    </source>
</evidence>
<feature type="compositionally biased region" description="Basic residues" evidence="1">
    <location>
        <begin position="122"/>
        <end position="133"/>
    </location>
</feature>
<feature type="compositionally biased region" description="Low complexity" evidence="1">
    <location>
        <begin position="13"/>
        <end position="41"/>
    </location>
</feature>
<evidence type="ECO:0000256" key="1">
    <source>
        <dbReference type="SAM" id="MobiDB-lite"/>
    </source>
</evidence>
<keyword evidence="2" id="KW-0812">Transmembrane</keyword>
<feature type="transmembrane region" description="Helical" evidence="2">
    <location>
        <begin position="93"/>
        <end position="115"/>
    </location>
</feature>
<dbReference type="Proteomes" id="UP000620104">
    <property type="component" value="Unassembled WGS sequence"/>
</dbReference>
<accession>A0A8H3TYD0</accession>
<reference evidence="3" key="1">
    <citation type="submission" date="2020-07" db="EMBL/GenBank/DDBJ databases">
        <title>Draft Genome Sequence of a Deep-Sea Yeast, Naganishia (Cryptococcus) liquefaciens strain N6.</title>
        <authorList>
            <person name="Han Y.W."/>
            <person name="Kajitani R."/>
            <person name="Morimoto H."/>
            <person name="Parhat M."/>
            <person name="Tsubouchi H."/>
            <person name="Bakenova O."/>
            <person name="Ogata M."/>
            <person name="Argunhan B."/>
            <person name="Aoki R."/>
            <person name="Kajiwara S."/>
            <person name="Itoh T."/>
            <person name="Iwasaki H."/>
        </authorList>
    </citation>
    <scope>NUCLEOTIDE SEQUENCE</scope>
    <source>
        <strain evidence="3">N6</strain>
    </source>
</reference>
<dbReference type="OrthoDB" id="2571549at2759"/>
<comment type="caution">
    <text evidence="3">The sequence shown here is derived from an EMBL/GenBank/DDBJ whole genome shotgun (WGS) entry which is preliminary data.</text>
</comment>
<sequence length="193" mass="21014">MAITPEPTGKTDSAAPPSYAAAVAGTGSSSQRPAQQPQPARTYSLPGDEQSHLTPMQQQRSVPSYRGNASNAETQWVPPANEGEVRSRARKRFLIAFLWAFGIWTLLGMFIGGTVEDAREQGRHRRHHGRHNPQRPIDDAPPMDPHSHPTRSWHKITPTSTPVLIPDESSWGLASENAAGQVASQQTSVDALD</sequence>
<dbReference type="EMBL" id="BLZA01000030">
    <property type="protein sequence ID" value="GHJ88444.1"/>
    <property type="molecule type" value="Genomic_DNA"/>
</dbReference>